<feature type="transmembrane region" description="Helical" evidence="7">
    <location>
        <begin position="26"/>
        <end position="48"/>
    </location>
</feature>
<evidence type="ECO:0000256" key="1">
    <source>
        <dbReference type="ARBA" id="ARBA00004173"/>
    </source>
</evidence>
<dbReference type="SUPFAM" id="SSF51230">
    <property type="entry name" value="Single hybrid motif"/>
    <property type="match status" value="1"/>
</dbReference>
<evidence type="ECO:0000256" key="7">
    <source>
        <dbReference type="SAM" id="Phobius"/>
    </source>
</evidence>
<proteinExistence type="inferred from homology"/>
<evidence type="ECO:0000256" key="3">
    <source>
        <dbReference type="ARBA" id="ARBA00022823"/>
    </source>
</evidence>
<evidence type="ECO:0000313" key="9">
    <source>
        <dbReference type="EnsemblPlants" id="Zm00001eb025960_P001"/>
    </source>
</evidence>
<dbReference type="Gene3D" id="2.40.50.100">
    <property type="match status" value="1"/>
</dbReference>
<keyword evidence="7" id="KW-0812">Transmembrane</keyword>
<dbReference type="InterPro" id="IPR033753">
    <property type="entry name" value="GCV_H/Fam206"/>
</dbReference>
<reference evidence="9" key="3">
    <citation type="submission" date="2021-05" db="UniProtKB">
        <authorList>
            <consortium name="EnsemblPlants"/>
        </authorList>
    </citation>
    <scope>IDENTIFICATION</scope>
    <source>
        <strain evidence="9">cv. B73</strain>
    </source>
</reference>
<accession>A0A804LPE0</accession>
<dbReference type="Pfam" id="PF01597">
    <property type="entry name" value="GCV_H"/>
    <property type="match status" value="1"/>
</dbReference>
<dbReference type="InParanoid" id="A0A804LPE0"/>
<dbReference type="InterPro" id="IPR011053">
    <property type="entry name" value="Single_hybrid_motif"/>
</dbReference>
<dbReference type="HAMAP" id="MF_00272">
    <property type="entry name" value="GcvH"/>
    <property type="match status" value="1"/>
</dbReference>
<evidence type="ECO:0000259" key="8">
    <source>
        <dbReference type="PROSITE" id="PS50968"/>
    </source>
</evidence>
<dbReference type="AlphaFoldDB" id="A0A804LPE0"/>
<keyword evidence="3 5" id="KW-0450">Lipoyl</keyword>
<keyword evidence="7" id="KW-1133">Transmembrane helix</keyword>
<dbReference type="InterPro" id="IPR000089">
    <property type="entry name" value="Biotin_lipoyl"/>
</dbReference>
<dbReference type="InterPro" id="IPR002930">
    <property type="entry name" value="GCV_H"/>
</dbReference>
<dbReference type="GO" id="GO:0019464">
    <property type="term" value="P:glycine decarboxylation via glycine cleavage system"/>
    <property type="evidence" value="ECO:0000318"/>
    <property type="project" value="GO_Central"/>
</dbReference>
<dbReference type="PANTHER" id="PTHR11715">
    <property type="entry name" value="GLYCINE CLEAVAGE SYSTEM H PROTEIN"/>
    <property type="match status" value="1"/>
</dbReference>
<feature type="transmembrane region" description="Helical" evidence="7">
    <location>
        <begin position="69"/>
        <end position="87"/>
    </location>
</feature>
<evidence type="ECO:0000313" key="10">
    <source>
        <dbReference type="Proteomes" id="UP000007305"/>
    </source>
</evidence>
<sequence length="250" mass="27486">MPEPQCFLAASKSILVPTSSVKGGSISIGGSLQLLGFCTFEACVGIFWPSIMKMRSQYIPEEARSTIMNFFRIPLNLFVCVVLYIGAATSQQMSMAIPLEQSITPVLQDFMNLNIFYLPVYYCGVPKDLKYADSHEWVKVEGDSATVGITDYAQRALGELVYVELPEVGISVSQGKTFAALESVKAASDTYSPVSREVVEVNEKLSDLPGLVNTSPYEKGWLIKVKLSNSGELNSLMDDDKYSKFCEGNH</sequence>
<dbReference type="PANTHER" id="PTHR11715:SF3">
    <property type="entry name" value="GLYCINE CLEAVAGE SYSTEM H PROTEIN-RELATED"/>
    <property type="match status" value="1"/>
</dbReference>
<comment type="subcellular location">
    <subcellularLocation>
        <location evidence="1 6">Mitochondrion</location>
    </subcellularLocation>
</comment>
<organism evidence="9 10">
    <name type="scientific">Zea mays</name>
    <name type="common">Maize</name>
    <dbReference type="NCBI Taxonomy" id="4577"/>
    <lineage>
        <taxon>Eukaryota</taxon>
        <taxon>Viridiplantae</taxon>
        <taxon>Streptophyta</taxon>
        <taxon>Embryophyta</taxon>
        <taxon>Tracheophyta</taxon>
        <taxon>Spermatophyta</taxon>
        <taxon>Magnoliopsida</taxon>
        <taxon>Liliopsida</taxon>
        <taxon>Poales</taxon>
        <taxon>Poaceae</taxon>
        <taxon>PACMAD clade</taxon>
        <taxon>Panicoideae</taxon>
        <taxon>Andropogonodae</taxon>
        <taxon>Andropogoneae</taxon>
        <taxon>Tripsacinae</taxon>
        <taxon>Zea</taxon>
    </lineage>
</organism>
<evidence type="ECO:0000256" key="6">
    <source>
        <dbReference type="RuleBase" id="RU364055"/>
    </source>
</evidence>
<evidence type="ECO:0000256" key="5">
    <source>
        <dbReference type="PIRSR" id="PIRSR617453-50"/>
    </source>
</evidence>
<name>A0A804LPE0_MAIZE</name>
<dbReference type="GO" id="GO:0005739">
    <property type="term" value="C:mitochondrion"/>
    <property type="evidence" value="ECO:0000318"/>
    <property type="project" value="GO_Central"/>
</dbReference>
<keyword evidence="7" id="KW-0472">Membrane</keyword>
<dbReference type="GO" id="GO:0005960">
    <property type="term" value="C:glycine cleavage complex"/>
    <property type="evidence" value="ECO:0000318"/>
    <property type="project" value="GO_Central"/>
</dbReference>
<reference evidence="10" key="1">
    <citation type="submission" date="2015-12" db="EMBL/GenBank/DDBJ databases">
        <title>Update maize B73 reference genome by single molecule sequencing technologies.</title>
        <authorList>
            <consortium name="Maize Genome Sequencing Project"/>
            <person name="Ware D."/>
        </authorList>
    </citation>
    <scope>NUCLEOTIDE SEQUENCE [LARGE SCALE GENOMIC DNA]</scope>
    <source>
        <strain evidence="10">cv. B73</strain>
    </source>
</reference>
<evidence type="ECO:0000256" key="4">
    <source>
        <dbReference type="ARBA" id="ARBA00023128"/>
    </source>
</evidence>
<dbReference type="PROSITE" id="PS50968">
    <property type="entry name" value="BIOTINYL_LIPOYL"/>
    <property type="match status" value="1"/>
</dbReference>
<dbReference type="Proteomes" id="UP000007305">
    <property type="component" value="Chromosome 1"/>
</dbReference>
<protein>
    <recommendedName>
        <fullName evidence="6">Glycine cleavage system H protein</fullName>
    </recommendedName>
</protein>
<dbReference type="CDD" id="cd06848">
    <property type="entry name" value="GCS_H"/>
    <property type="match status" value="1"/>
</dbReference>
<comment type="function">
    <text evidence="6">The H protein shuttles the methylamine group of glycine from the P protein to the T protein.</text>
</comment>
<keyword evidence="10" id="KW-1185">Reference proteome</keyword>
<dbReference type="NCBIfam" id="NF002270">
    <property type="entry name" value="PRK01202.1"/>
    <property type="match status" value="1"/>
</dbReference>
<keyword evidence="4 6" id="KW-0496">Mitochondrion</keyword>
<dbReference type="Gramene" id="Zm00001eb025960_T001">
    <property type="protein sequence ID" value="Zm00001eb025960_P001"/>
    <property type="gene ID" value="Zm00001eb025960"/>
</dbReference>
<feature type="modified residue" description="N6-lipoyllysine" evidence="5">
    <location>
        <position position="185"/>
    </location>
</feature>
<feature type="domain" description="Lipoyl-binding" evidence="8">
    <location>
        <begin position="144"/>
        <end position="226"/>
    </location>
</feature>
<comment type="similarity">
    <text evidence="2 6">Belongs to the GcvH family.</text>
</comment>
<dbReference type="EnsemblPlants" id="Zm00001eb025960_T001">
    <property type="protein sequence ID" value="Zm00001eb025960_P001"/>
    <property type="gene ID" value="Zm00001eb025960"/>
</dbReference>
<dbReference type="NCBIfam" id="TIGR00527">
    <property type="entry name" value="gcvH"/>
    <property type="match status" value="1"/>
</dbReference>
<evidence type="ECO:0000256" key="2">
    <source>
        <dbReference type="ARBA" id="ARBA00009249"/>
    </source>
</evidence>
<reference evidence="9" key="2">
    <citation type="submission" date="2019-07" db="EMBL/GenBank/DDBJ databases">
        <authorList>
            <person name="Seetharam A."/>
            <person name="Woodhouse M."/>
            <person name="Cannon E."/>
        </authorList>
    </citation>
    <scope>NUCLEOTIDE SEQUENCE [LARGE SCALE GENOMIC DNA]</scope>
    <source>
        <strain evidence="9">cv. B73</strain>
    </source>
</reference>
<dbReference type="InterPro" id="IPR017453">
    <property type="entry name" value="GCV_H_sub"/>
</dbReference>
<comment type="subunit">
    <text evidence="6">The glycine cleavage system is composed of four proteins: P, T, L and H.</text>
</comment>
<comment type="cofactor">
    <cofactor evidence="6">
        <name>(R)-lipoate</name>
        <dbReference type="ChEBI" id="CHEBI:83088"/>
    </cofactor>
    <text evidence="6">Binds 1 lipoyl cofactor covalently.</text>
</comment>
<keyword evidence="6" id="KW-0809">Transit peptide</keyword>